<dbReference type="Proteomes" id="UP000504611">
    <property type="component" value="Unplaced"/>
</dbReference>
<dbReference type="AlphaFoldDB" id="A0A6I9MNR0"/>
<dbReference type="PANTHER" id="PTHR46096">
    <property type="entry name" value="PERFORIN-1"/>
    <property type="match status" value="1"/>
</dbReference>
<protein>
    <submittedName>
        <fullName evidence="5">Perforin-1-like</fullName>
    </submittedName>
</protein>
<dbReference type="InterPro" id="IPR000008">
    <property type="entry name" value="C2_dom"/>
</dbReference>
<sequence>MASCAPLLLLVLCALAVAEAQLKLFNLRASKLHSSFLGLPDGYVKVFLSGSANLGETSVRDNDRNPWWEEEFTFVNIQENDTMRLEVYDQDFGSDDLLGVCQRHIKLGTHEHECFLEEGGSLHYTYSLS</sequence>
<feature type="signal peptide" evidence="2">
    <location>
        <begin position="1"/>
        <end position="20"/>
    </location>
</feature>
<dbReference type="OrthoDB" id="73919at2759"/>
<feature type="domain" description="C2" evidence="3">
    <location>
        <begin position="3"/>
        <end position="124"/>
    </location>
</feature>
<accession>A0A6I9MNR0</accession>
<dbReference type="KEGG" id="ncc:104944140"/>
<dbReference type="PROSITE" id="PS50004">
    <property type="entry name" value="C2"/>
    <property type="match status" value="1"/>
</dbReference>
<dbReference type="GO" id="GO:0051607">
    <property type="term" value="P:defense response to virus"/>
    <property type="evidence" value="ECO:0007669"/>
    <property type="project" value="TreeGrafter"/>
</dbReference>
<dbReference type="InterPro" id="IPR035892">
    <property type="entry name" value="C2_domain_sf"/>
</dbReference>
<dbReference type="Pfam" id="PF00168">
    <property type="entry name" value="C2"/>
    <property type="match status" value="1"/>
</dbReference>
<keyword evidence="1 2" id="KW-0732">Signal</keyword>
<dbReference type="Gene3D" id="2.60.40.150">
    <property type="entry name" value="C2 domain"/>
    <property type="match status" value="1"/>
</dbReference>
<dbReference type="InterPro" id="IPR052784">
    <property type="entry name" value="Perforin-1_pore-forming"/>
</dbReference>
<evidence type="ECO:0000256" key="1">
    <source>
        <dbReference type="ARBA" id="ARBA00022729"/>
    </source>
</evidence>
<dbReference type="GeneID" id="104944140"/>
<evidence type="ECO:0000313" key="4">
    <source>
        <dbReference type="Proteomes" id="UP000504611"/>
    </source>
</evidence>
<dbReference type="GO" id="GO:0001771">
    <property type="term" value="P:immunological synapse formation"/>
    <property type="evidence" value="ECO:0007669"/>
    <property type="project" value="TreeGrafter"/>
</dbReference>
<gene>
    <name evidence="5" type="primary">LOC104944140</name>
</gene>
<keyword evidence="4" id="KW-1185">Reference proteome</keyword>
<proteinExistence type="predicted"/>
<dbReference type="GO" id="GO:0016020">
    <property type="term" value="C:membrane"/>
    <property type="evidence" value="ECO:0007669"/>
    <property type="project" value="TreeGrafter"/>
</dbReference>
<dbReference type="SUPFAM" id="SSF49562">
    <property type="entry name" value="C2 domain (Calcium/lipid-binding domain, CaLB)"/>
    <property type="match status" value="1"/>
</dbReference>
<dbReference type="SMART" id="SM00239">
    <property type="entry name" value="C2"/>
    <property type="match status" value="1"/>
</dbReference>
<dbReference type="PANTHER" id="PTHR46096:SF3">
    <property type="entry name" value="PERFORIN-1"/>
    <property type="match status" value="1"/>
</dbReference>
<evidence type="ECO:0000256" key="2">
    <source>
        <dbReference type="SAM" id="SignalP"/>
    </source>
</evidence>
<feature type="chain" id="PRO_5026799860" evidence="2">
    <location>
        <begin position="21"/>
        <end position="129"/>
    </location>
</feature>
<dbReference type="GO" id="GO:0001913">
    <property type="term" value="P:T cell mediated cytotoxicity"/>
    <property type="evidence" value="ECO:0007669"/>
    <property type="project" value="TreeGrafter"/>
</dbReference>
<organism evidence="4 5">
    <name type="scientific">Notothenia coriiceps</name>
    <name type="common">black rockcod</name>
    <dbReference type="NCBI Taxonomy" id="8208"/>
    <lineage>
        <taxon>Eukaryota</taxon>
        <taxon>Metazoa</taxon>
        <taxon>Chordata</taxon>
        <taxon>Craniata</taxon>
        <taxon>Vertebrata</taxon>
        <taxon>Euteleostomi</taxon>
        <taxon>Actinopterygii</taxon>
        <taxon>Neopterygii</taxon>
        <taxon>Teleostei</taxon>
        <taxon>Neoteleostei</taxon>
        <taxon>Acanthomorphata</taxon>
        <taxon>Eupercaria</taxon>
        <taxon>Perciformes</taxon>
        <taxon>Notothenioidei</taxon>
        <taxon>Nototheniidae</taxon>
        <taxon>Notothenia</taxon>
    </lineage>
</organism>
<dbReference type="RefSeq" id="XP_010767919.1">
    <property type="nucleotide sequence ID" value="XM_010769617.1"/>
</dbReference>
<reference evidence="5" key="1">
    <citation type="submission" date="2025-08" db="UniProtKB">
        <authorList>
            <consortium name="RefSeq"/>
        </authorList>
    </citation>
    <scope>IDENTIFICATION</scope>
    <source>
        <tissue evidence="5">Muscle</tissue>
    </source>
</reference>
<dbReference type="GO" id="GO:0022829">
    <property type="term" value="F:wide pore channel activity"/>
    <property type="evidence" value="ECO:0007669"/>
    <property type="project" value="TreeGrafter"/>
</dbReference>
<evidence type="ECO:0000259" key="3">
    <source>
        <dbReference type="PROSITE" id="PS50004"/>
    </source>
</evidence>
<evidence type="ECO:0000313" key="5">
    <source>
        <dbReference type="RefSeq" id="XP_010767919.1"/>
    </source>
</evidence>
<name>A0A6I9MNR0_9TELE</name>